<accession>A0A2G9QBB7</accession>
<reference evidence="3" key="1">
    <citation type="journal article" date="2017" name="Nat. Commun.">
        <title>The North American bullfrog draft genome provides insight into hormonal regulation of long noncoding RNA.</title>
        <authorList>
            <person name="Hammond S.A."/>
            <person name="Warren R.L."/>
            <person name="Vandervalk B.P."/>
            <person name="Kucuk E."/>
            <person name="Khan H."/>
            <person name="Gibb E.A."/>
            <person name="Pandoh P."/>
            <person name="Kirk H."/>
            <person name="Zhao Y."/>
            <person name="Jones M."/>
            <person name="Mungall A.J."/>
            <person name="Coope R."/>
            <person name="Pleasance S."/>
            <person name="Moore R.A."/>
            <person name="Holt R.A."/>
            <person name="Round J.M."/>
            <person name="Ohora S."/>
            <person name="Walle B.V."/>
            <person name="Veldhoen N."/>
            <person name="Helbing C.C."/>
            <person name="Birol I."/>
        </authorList>
    </citation>
    <scope>NUCLEOTIDE SEQUENCE [LARGE SCALE GENOMIC DNA]</scope>
</reference>
<organism evidence="2 3">
    <name type="scientific">Aquarana catesbeiana</name>
    <name type="common">American bullfrog</name>
    <name type="synonym">Rana catesbeiana</name>
    <dbReference type="NCBI Taxonomy" id="8400"/>
    <lineage>
        <taxon>Eukaryota</taxon>
        <taxon>Metazoa</taxon>
        <taxon>Chordata</taxon>
        <taxon>Craniata</taxon>
        <taxon>Vertebrata</taxon>
        <taxon>Euteleostomi</taxon>
        <taxon>Amphibia</taxon>
        <taxon>Batrachia</taxon>
        <taxon>Anura</taxon>
        <taxon>Neobatrachia</taxon>
        <taxon>Ranoidea</taxon>
        <taxon>Ranidae</taxon>
        <taxon>Aquarana</taxon>
    </lineage>
</organism>
<protein>
    <submittedName>
        <fullName evidence="2">Uncharacterized protein</fullName>
    </submittedName>
</protein>
<dbReference type="EMBL" id="KZ040998">
    <property type="protein sequence ID" value="PIO12805.1"/>
    <property type="molecule type" value="Genomic_DNA"/>
</dbReference>
<name>A0A2G9QBB7_AQUCT</name>
<dbReference type="Proteomes" id="UP000228934">
    <property type="component" value="Unassembled WGS sequence"/>
</dbReference>
<keyword evidence="3" id="KW-1185">Reference proteome</keyword>
<proteinExistence type="predicted"/>
<evidence type="ECO:0000313" key="2">
    <source>
        <dbReference type="EMBL" id="PIO12805.1"/>
    </source>
</evidence>
<dbReference type="AlphaFoldDB" id="A0A2G9QBB7"/>
<gene>
    <name evidence="2" type="ORF">AB205_0006190</name>
</gene>
<feature type="region of interest" description="Disordered" evidence="1">
    <location>
        <begin position="1"/>
        <end position="70"/>
    </location>
</feature>
<feature type="compositionally biased region" description="Basic residues" evidence="1">
    <location>
        <begin position="21"/>
        <end position="40"/>
    </location>
</feature>
<sequence>MLWCCSSFRSRSRSRSSQSRSRSRSRSKSYSPGKRRRSRSRSATPPFGFHIWRKYNNKHPSWGGEQGAPN</sequence>
<evidence type="ECO:0000313" key="3">
    <source>
        <dbReference type="Proteomes" id="UP000228934"/>
    </source>
</evidence>
<evidence type="ECO:0000256" key="1">
    <source>
        <dbReference type="SAM" id="MobiDB-lite"/>
    </source>
</evidence>
<feature type="non-terminal residue" evidence="2">
    <location>
        <position position="70"/>
    </location>
</feature>